<dbReference type="STRING" id="402600.SAMN05216188_110116"/>
<dbReference type="GO" id="GO:0008168">
    <property type="term" value="F:methyltransferase activity"/>
    <property type="evidence" value="ECO:0007669"/>
    <property type="project" value="UniProtKB-KW"/>
</dbReference>
<keyword evidence="1" id="KW-0808">Transferase</keyword>
<dbReference type="Proteomes" id="UP000199352">
    <property type="component" value="Unassembled WGS sequence"/>
</dbReference>
<dbReference type="OrthoDB" id="3528482at2"/>
<evidence type="ECO:0000313" key="1">
    <source>
        <dbReference type="EMBL" id="SER33143.1"/>
    </source>
</evidence>
<dbReference type="RefSeq" id="WP_089953417.1">
    <property type="nucleotide sequence ID" value="NZ_FOFR01000010.1"/>
</dbReference>
<evidence type="ECO:0000313" key="2">
    <source>
        <dbReference type="Proteomes" id="UP000199352"/>
    </source>
</evidence>
<accession>A0A1H9NCP6</accession>
<keyword evidence="1" id="KW-0489">Methyltransferase</keyword>
<dbReference type="EMBL" id="FOFR01000010">
    <property type="protein sequence ID" value="SER33143.1"/>
    <property type="molecule type" value="Genomic_DNA"/>
</dbReference>
<protein>
    <submittedName>
        <fullName evidence="1">Phospholipid N-methyltransferase</fullName>
    </submittedName>
</protein>
<dbReference type="AlphaFoldDB" id="A0A1H9NCP6"/>
<keyword evidence="2" id="KW-1185">Reference proteome</keyword>
<sequence length="207" mass="22250">MTNGHRAAFLREFLRAPLGVAAVTPSGAQLAELITTPVPCEGDPLVVELGPGTGAFTAAVQHRLAGRGHHVAVEVNGRFAELLAAKYPAVDIAVADALDLGEVLAQRGHRRADVIVSGLPWAAFTESRQDRLMDAVTGALAPDGVFTTFGYTFARWASPARRLQGLLADRFEEVVTGRTVWANLPPAFVHFCRRPRVPAWTHVLRSA</sequence>
<dbReference type="Gene3D" id="3.40.50.150">
    <property type="entry name" value="Vaccinia Virus protein VP39"/>
    <property type="match status" value="1"/>
</dbReference>
<reference evidence="2" key="1">
    <citation type="submission" date="2016-10" db="EMBL/GenBank/DDBJ databases">
        <authorList>
            <person name="Varghese N."/>
            <person name="Submissions S."/>
        </authorList>
    </citation>
    <scope>NUCLEOTIDE SEQUENCE [LARGE SCALE GENOMIC DNA]</scope>
    <source>
        <strain evidence="2">CGMCC 4.3525</strain>
    </source>
</reference>
<dbReference type="InterPro" id="IPR029063">
    <property type="entry name" value="SAM-dependent_MTases_sf"/>
</dbReference>
<organism evidence="1 2">
    <name type="scientific">Lentzea xinjiangensis</name>
    <dbReference type="NCBI Taxonomy" id="402600"/>
    <lineage>
        <taxon>Bacteria</taxon>
        <taxon>Bacillati</taxon>
        <taxon>Actinomycetota</taxon>
        <taxon>Actinomycetes</taxon>
        <taxon>Pseudonocardiales</taxon>
        <taxon>Pseudonocardiaceae</taxon>
        <taxon>Lentzea</taxon>
    </lineage>
</organism>
<gene>
    <name evidence="1" type="ORF">SAMN05216188_110116</name>
</gene>
<name>A0A1H9NCP6_9PSEU</name>
<dbReference type="SUPFAM" id="SSF53335">
    <property type="entry name" value="S-adenosyl-L-methionine-dependent methyltransferases"/>
    <property type="match status" value="1"/>
</dbReference>
<dbReference type="GO" id="GO:0032259">
    <property type="term" value="P:methylation"/>
    <property type="evidence" value="ECO:0007669"/>
    <property type="project" value="UniProtKB-KW"/>
</dbReference>
<proteinExistence type="predicted"/>
<dbReference type="CDD" id="cd02440">
    <property type="entry name" value="AdoMet_MTases"/>
    <property type="match status" value="1"/>
</dbReference>